<dbReference type="GO" id="GO:0003677">
    <property type="term" value="F:DNA binding"/>
    <property type="evidence" value="ECO:0007669"/>
    <property type="project" value="UniProtKB-UniRule"/>
</dbReference>
<reference evidence="3 4" key="1">
    <citation type="submission" date="2020-08" db="EMBL/GenBank/DDBJ databases">
        <title>Genomic Encyclopedia of Type Strains, Phase IV (KMG-IV): sequencing the most valuable type-strain genomes for metagenomic binning, comparative biology and taxonomic classification.</title>
        <authorList>
            <person name="Goeker M."/>
        </authorList>
    </citation>
    <scope>NUCLEOTIDE SEQUENCE [LARGE SCALE GENOMIC DNA]</scope>
    <source>
        <strain evidence="3 4">DSM 11099</strain>
    </source>
</reference>
<dbReference type="InterPro" id="IPR011722">
    <property type="entry name" value="Hemimethylated_DNA-bd_dom"/>
</dbReference>
<dbReference type="NCBIfam" id="TIGR02097">
    <property type="entry name" value="yccV"/>
    <property type="match status" value="1"/>
</dbReference>
<sequence>MIVSPLNRPAALCPEHSQLSDSPRELQPAVRDFGFPFSPAAQSANRLTWLCNLFSIELPGVMSQIRSMDRLAIKKAKFSIGQVVRHRLFPFRGIIFDVDPEFANTDEWYEAIPVGVRPSKDQPFYHLLAENSETDYIAYVSEQNLVEDVSDEPVRHPQIRELFLKTPDGHYEPRYQVRH</sequence>
<protein>
    <recommendedName>
        <fullName evidence="1">Heat shock protein HspQ</fullName>
    </recommendedName>
</protein>
<dbReference type="SUPFAM" id="SSF141255">
    <property type="entry name" value="YccV-like"/>
    <property type="match status" value="1"/>
</dbReference>
<dbReference type="Pfam" id="PF08755">
    <property type="entry name" value="YccV-like"/>
    <property type="match status" value="1"/>
</dbReference>
<dbReference type="SMART" id="SM00992">
    <property type="entry name" value="YccV-like"/>
    <property type="match status" value="1"/>
</dbReference>
<evidence type="ECO:0000259" key="2">
    <source>
        <dbReference type="SMART" id="SM00992"/>
    </source>
</evidence>
<dbReference type="PANTHER" id="PTHR48439:SF1">
    <property type="entry name" value="HEMIMETHYLATED DNA-BINDING DOMAIN-CONTAINING PROTEIN"/>
    <property type="match status" value="1"/>
</dbReference>
<dbReference type="InterPro" id="IPR053189">
    <property type="entry name" value="Clp_protease_adapter_ClpF"/>
</dbReference>
<accession>A0A7W9VVP1</accession>
<name>A0A7W9VVP1_9HYPH</name>
<dbReference type="EMBL" id="JACHEU010000001">
    <property type="protein sequence ID" value="MBB6012931.1"/>
    <property type="molecule type" value="Genomic_DNA"/>
</dbReference>
<gene>
    <name evidence="3" type="ORF">HNR59_002276</name>
</gene>
<evidence type="ECO:0000313" key="4">
    <source>
        <dbReference type="Proteomes" id="UP000533306"/>
    </source>
</evidence>
<dbReference type="InterPro" id="IPR036623">
    <property type="entry name" value="Hemimethylated_DNA-bd_sf"/>
</dbReference>
<evidence type="ECO:0000256" key="1">
    <source>
        <dbReference type="NCBIfam" id="TIGR02097"/>
    </source>
</evidence>
<dbReference type="AlphaFoldDB" id="A0A7W9VVP1"/>
<evidence type="ECO:0000313" key="3">
    <source>
        <dbReference type="EMBL" id="MBB6012931.1"/>
    </source>
</evidence>
<dbReference type="Gene3D" id="2.30.30.390">
    <property type="entry name" value="Hemimethylated DNA-binding domain"/>
    <property type="match status" value="1"/>
</dbReference>
<proteinExistence type="predicted"/>
<feature type="domain" description="Hemimethylated DNA-binding" evidence="2">
    <location>
        <begin position="75"/>
        <end position="174"/>
    </location>
</feature>
<keyword evidence="4" id="KW-1185">Reference proteome</keyword>
<comment type="caution">
    <text evidence="3">The sequence shown here is derived from an EMBL/GenBank/DDBJ whole genome shotgun (WGS) entry which is preliminary data.</text>
</comment>
<organism evidence="3 4">
    <name type="scientific">Aquamicrobium lusatiense</name>
    <dbReference type="NCBI Taxonomy" id="89772"/>
    <lineage>
        <taxon>Bacteria</taxon>
        <taxon>Pseudomonadati</taxon>
        <taxon>Pseudomonadota</taxon>
        <taxon>Alphaproteobacteria</taxon>
        <taxon>Hyphomicrobiales</taxon>
        <taxon>Phyllobacteriaceae</taxon>
        <taxon>Aquamicrobium</taxon>
    </lineage>
</organism>
<dbReference type="PANTHER" id="PTHR48439">
    <property type="entry name" value="HEMIMETHYLATED DNA-BINDING DOMAIN-CONTAINING PROTEIN"/>
    <property type="match status" value="1"/>
</dbReference>
<dbReference type="Proteomes" id="UP000533306">
    <property type="component" value="Unassembled WGS sequence"/>
</dbReference>